<dbReference type="SUPFAM" id="SSF56349">
    <property type="entry name" value="DNA breaking-rejoining enzymes"/>
    <property type="match status" value="1"/>
</dbReference>
<evidence type="ECO:0000256" key="1">
    <source>
        <dbReference type="ARBA" id="ARBA00023125"/>
    </source>
</evidence>
<dbReference type="InterPro" id="IPR025269">
    <property type="entry name" value="SAM-like_dom"/>
</dbReference>
<feature type="domain" description="Phage integrase SAM-like" evidence="3">
    <location>
        <begin position="135"/>
        <end position="214"/>
    </location>
</feature>
<dbReference type="Proteomes" id="UP001211872">
    <property type="component" value="Chromosome"/>
</dbReference>
<protein>
    <submittedName>
        <fullName evidence="4">Phage integrase SAM-like domain-containing protein</fullName>
    </submittedName>
</protein>
<dbReference type="Pfam" id="PF13102">
    <property type="entry name" value="Phage_int_SAM_5"/>
    <property type="match status" value="1"/>
</dbReference>
<evidence type="ECO:0000313" key="4">
    <source>
        <dbReference type="EMBL" id="WBO86286.1"/>
    </source>
</evidence>
<dbReference type="InterPro" id="IPR010998">
    <property type="entry name" value="Integrase_recombinase_N"/>
</dbReference>
<organism evidence="4 5">
    <name type="scientific">Hymenobacter yonginensis</name>
    <dbReference type="NCBI Taxonomy" id="748197"/>
    <lineage>
        <taxon>Bacteria</taxon>
        <taxon>Pseudomonadati</taxon>
        <taxon>Bacteroidota</taxon>
        <taxon>Cytophagia</taxon>
        <taxon>Cytophagales</taxon>
        <taxon>Hymenobacteraceae</taxon>
        <taxon>Hymenobacter</taxon>
    </lineage>
</organism>
<evidence type="ECO:0000259" key="3">
    <source>
        <dbReference type="Pfam" id="PF13102"/>
    </source>
</evidence>
<dbReference type="Gene3D" id="1.10.443.10">
    <property type="entry name" value="Intergrase catalytic core"/>
    <property type="match status" value="1"/>
</dbReference>
<dbReference type="EMBL" id="CP115396">
    <property type="protein sequence ID" value="WBO86286.1"/>
    <property type="molecule type" value="Genomic_DNA"/>
</dbReference>
<dbReference type="Gene3D" id="1.10.150.130">
    <property type="match status" value="1"/>
</dbReference>
<dbReference type="InterPro" id="IPR013762">
    <property type="entry name" value="Integrase-like_cat_sf"/>
</dbReference>
<keyword evidence="2" id="KW-0233">DNA recombination</keyword>
<proteinExistence type="predicted"/>
<sequence>MEVTCQLRTQQLSKKKGTAAIQLTFCWESQRLRLSAGEVCRPADWNAKTGRVKDKPGTYAEAINAVLGRWTQAGQEVHQEARRNWQRLSKQEMEAAIRTRYQHLLAEAQGIPVAELPVPVRRQPSLLEHMDAWCTFMESVVSEKTGRRFSQGYLRQGRHVRDELARFSEQKHYPLTFQSMNAEFYAQFLTYQVETLGNGTNTFAGYIKRLKNFLYWCESRELPTTAKFHDWKARETYVGADFLTAAELRRWAEVELRTPAVTELLQQHFPLHARTTGGRRNLTLQDHQQRLEHARDKFLLCAYTGLRISDAERLAPEHIHGDLLKIEAGKTGILCYIPFLDDEVLKPVELVRRYAGQGLATCLPTTYDLDSYLPHLAQLAGITRLHVTSRIGRKTFVTTRIYQGVPRSQVMLATGHQTEKSFLRYLGTNEQELVASYRRTARLTT</sequence>
<dbReference type="InterPro" id="IPR011010">
    <property type="entry name" value="DNA_brk_join_enz"/>
</dbReference>
<accession>A0ABY7PTQ0</accession>
<reference evidence="4 5" key="1">
    <citation type="journal article" date="2011" name="Int. J. Syst. Evol. Microbiol.">
        <title>Hymenobacter yonginensis sp. nov., isolated from a mesotrophic artificial lake.</title>
        <authorList>
            <person name="Joung Y."/>
            <person name="Cho S.H."/>
            <person name="Kim H."/>
            <person name="Kim S.B."/>
            <person name="Joh K."/>
        </authorList>
    </citation>
    <scope>NUCLEOTIDE SEQUENCE [LARGE SCALE GENOMIC DNA]</scope>
    <source>
        <strain evidence="4 5">KCTC 22745</strain>
    </source>
</reference>
<evidence type="ECO:0000313" key="5">
    <source>
        <dbReference type="Proteomes" id="UP001211872"/>
    </source>
</evidence>
<evidence type="ECO:0000256" key="2">
    <source>
        <dbReference type="ARBA" id="ARBA00023172"/>
    </source>
</evidence>
<keyword evidence="1" id="KW-0238">DNA-binding</keyword>
<name>A0ABY7PTQ0_9BACT</name>
<keyword evidence="5" id="KW-1185">Reference proteome</keyword>
<dbReference type="RefSeq" id="WP_270128871.1">
    <property type="nucleotide sequence ID" value="NZ_CP115396.1"/>
</dbReference>
<gene>
    <name evidence="4" type="ORF">O9Z63_08485</name>
</gene>